<evidence type="ECO:0000313" key="2">
    <source>
        <dbReference type="Proteomes" id="UP001161757"/>
    </source>
</evidence>
<reference evidence="1" key="1">
    <citation type="submission" date="2023-01" db="EMBL/GenBank/DDBJ databases">
        <title>Exophiala dermititidis isolated from Cystic Fibrosis Patient.</title>
        <authorList>
            <person name="Kurbessoian T."/>
            <person name="Crocker A."/>
            <person name="Murante D."/>
            <person name="Hogan D.A."/>
            <person name="Stajich J.E."/>
        </authorList>
    </citation>
    <scope>NUCLEOTIDE SEQUENCE</scope>
    <source>
        <strain evidence="1">Ex8</strain>
    </source>
</reference>
<gene>
    <name evidence="1" type="ORF">HRR80_006742</name>
</gene>
<sequence length="116" mass="13467">MFPQRMIFWGCGRSVRRRAVRVSWTAHALSRHGRGDHTVESGFMVKVSGGESDDERPIEQWSTSAQVMSVLKASIGKQYKRKQKVRRSTLRVMSSLERHCRLKHHATSYGAYTCWW</sequence>
<protein>
    <submittedName>
        <fullName evidence="1">Uncharacterized protein</fullName>
    </submittedName>
</protein>
<evidence type="ECO:0000313" key="1">
    <source>
        <dbReference type="EMBL" id="KAJ8989507.1"/>
    </source>
</evidence>
<dbReference type="EMBL" id="JAJGCB010000014">
    <property type="protein sequence ID" value="KAJ8989507.1"/>
    <property type="molecule type" value="Genomic_DNA"/>
</dbReference>
<name>A0AAN6IT24_EXODE</name>
<dbReference type="AlphaFoldDB" id="A0AAN6IT24"/>
<proteinExistence type="predicted"/>
<organism evidence="1 2">
    <name type="scientific">Exophiala dermatitidis</name>
    <name type="common">Black yeast-like fungus</name>
    <name type="synonym">Wangiella dermatitidis</name>
    <dbReference type="NCBI Taxonomy" id="5970"/>
    <lineage>
        <taxon>Eukaryota</taxon>
        <taxon>Fungi</taxon>
        <taxon>Dikarya</taxon>
        <taxon>Ascomycota</taxon>
        <taxon>Pezizomycotina</taxon>
        <taxon>Eurotiomycetes</taxon>
        <taxon>Chaetothyriomycetidae</taxon>
        <taxon>Chaetothyriales</taxon>
        <taxon>Herpotrichiellaceae</taxon>
        <taxon>Exophiala</taxon>
    </lineage>
</organism>
<accession>A0AAN6IT24</accession>
<comment type="caution">
    <text evidence="1">The sequence shown here is derived from an EMBL/GenBank/DDBJ whole genome shotgun (WGS) entry which is preliminary data.</text>
</comment>
<dbReference type="Proteomes" id="UP001161757">
    <property type="component" value="Unassembled WGS sequence"/>
</dbReference>